<evidence type="ECO:0000256" key="5">
    <source>
        <dbReference type="SAM" id="MobiDB-lite"/>
    </source>
</evidence>
<feature type="compositionally biased region" description="Acidic residues" evidence="5">
    <location>
        <begin position="616"/>
        <end position="626"/>
    </location>
</feature>
<dbReference type="Proteomes" id="UP000011083">
    <property type="component" value="Unassembled WGS sequence"/>
</dbReference>
<keyword evidence="9" id="KW-0808">Transferase</keyword>
<dbReference type="PROSITE" id="PS00108">
    <property type="entry name" value="PROTEIN_KINASE_ST"/>
    <property type="match status" value="1"/>
</dbReference>
<dbReference type="PROSITE" id="PS50836">
    <property type="entry name" value="DOMON"/>
    <property type="match status" value="1"/>
</dbReference>
<dbReference type="InterPro" id="IPR011009">
    <property type="entry name" value="Kinase-like_dom_sf"/>
</dbReference>
<dbReference type="AlphaFoldDB" id="L8GTS8"/>
<evidence type="ECO:0000313" key="9">
    <source>
        <dbReference type="EMBL" id="ELR16569.1"/>
    </source>
</evidence>
<proteinExistence type="predicted"/>
<dbReference type="InterPro" id="IPR053215">
    <property type="entry name" value="TKL_Ser/Thr_kinase"/>
</dbReference>
<keyword evidence="6" id="KW-0472">Membrane</keyword>
<dbReference type="InterPro" id="IPR005018">
    <property type="entry name" value="DOMON_domain"/>
</dbReference>
<feature type="compositionally biased region" description="Basic and acidic residues" evidence="5">
    <location>
        <begin position="582"/>
        <end position="593"/>
    </location>
</feature>
<dbReference type="Gene3D" id="1.10.510.10">
    <property type="entry name" value="Transferase(Phosphotransferase) domain 1"/>
    <property type="match status" value="1"/>
</dbReference>
<dbReference type="PANTHER" id="PTHR45756:SF1">
    <property type="entry name" value="PROTEIN KINASE DOMAIN CONTAINING PROTEIN"/>
    <property type="match status" value="1"/>
</dbReference>
<dbReference type="GeneID" id="14917355"/>
<dbReference type="EMBL" id="KB007985">
    <property type="protein sequence ID" value="ELR16569.1"/>
    <property type="molecule type" value="Genomic_DNA"/>
</dbReference>
<dbReference type="VEuPathDB" id="AmoebaDB:ACA1_087510"/>
<keyword evidence="6" id="KW-1133">Transmembrane helix</keyword>
<evidence type="ECO:0000313" key="10">
    <source>
        <dbReference type="Proteomes" id="UP000011083"/>
    </source>
</evidence>
<evidence type="ECO:0000259" key="7">
    <source>
        <dbReference type="PROSITE" id="PS50011"/>
    </source>
</evidence>
<dbReference type="InterPro" id="IPR008271">
    <property type="entry name" value="Ser/Thr_kinase_AS"/>
</dbReference>
<dbReference type="InterPro" id="IPR001245">
    <property type="entry name" value="Ser-Thr/Tyr_kinase_cat_dom"/>
</dbReference>
<reference evidence="9 10" key="1">
    <citation type="journal article" date="2013" name="Genome Biol.">
        <title>Genome of Acanthamoeba castellanii highlights extensive lateral gene transfer and early evolution of tyrosine kinase signaling.</title>
        <authorList>
            <person name="Clarke M."/>
            <person name="Lohan A.J."/>
            <person name="Liu B."/>
            <person name="Lagkouvardos I."/>
            <person name="Roy S."/>
            <person name="Zafar N."/>
            <person name="Bertelli C."/>
            <person name="Schilde C."/>
            <person name="Kianianmomeni A."/>
            <person name="Burglin T.R."/>
            <person name="Frech C."/>
            <person name="Turcotte B."/>
            <person name="Kopec K.O."/>
            <person name="Synnott J.M."/>
            <person name="Choo C."/>
            <person name="Paponov I."/>
            <person name="Finkler A."/>
            <person name="Soon Heng Tan C."/>
            <person name="Hutchins A.P."/>
            <person name="Weinmeier T."/>
            <person name="Rattei T."/>
            <person name="Chu J.S."/>
            <person name="Gimenez G."/>
            <person name="Irimia M."/>
            <person name="Rigden D.J."/>
            <person name="Fitzpatrick D.A."/>
            <person name="Lorenzo-Morales J."/>
            <person name="Bateman A."/>
            <person name="Chiu C.H."/>
            <person name="Tang P."/>
            <person name="Hegemann P."/>
            <person name="Fromm H."/>
            <person name="Raoult D."/>
            <person name="Greub G."/>
            <person name="Miranda-Saavedra D."/>
            <person name="Chen N."/>
            <person name="Nash P."/>
            <person name="Ginger M.L."/>
            <person name="Horn M."/>
            <person name="Schaap P."/>
            <person name="Caler L."/>
            <person name="Loftus B."/>
        </authorList>
    </citation>
    <scope>NUCLEOTIDE SEQUENCE [LARGE SCALE GENOMIC DNA]</scope>
    <source>
        <strain evidence="9 10">Neff</strain>
    </source>
</reference>
<dbReference type="InterPro" id="IPR000719">
    <property type="entry name" value="Prot_kinase_dom"/>
</dbReference>
<dbReference type="STRING" id="1257118.L8GTS8"/>
<feature type="compositionally biased region" description="Basic and acidic residues" evidence="5">
    <location>
        <begin position="689"/>
        <end position="700"/>
    </location>
</feature>
<dbReference type="RefSeq" id="XP_004338582.1">
    <property type="nucleotide sequence ID" value="XM_004338534.1"/>
</dbReference>
<dbReference type="PROSITE" id="PS50011">
    <property type="entry name" value="PROTEIN_KINASE_DOM"/>
    <property type="match status" value="1"/>
</dbReference>
<dbReference type="InterPro" id="IPR013783">
    <property type="entry name" value="Ig-like_fold"/>
</dbReference>
<feature type="region of interest" description="Disordered" evidence="5">
    <location>
        <begin position="582"/>
        <end position="700"/>
    </location>
</feature>
<keyword evidence="6" id="KW-0812">Transmembrane</keyword>
<keyword evidence="10" id="KW-1185">Reference proteome</keyword>
<evidence type="ECO:0000256" key="3">
    <source>
        <dbReference type="ARBA" id="ARBA00022840"/>
    </source>
</evidence>
<dbReference type="GO" id="GO:0005524">
    <property type="term" value="F:ATP binding"/>
    <property type="evidence" value="ECO:0007669"/>
    <property type="project" value="UniProtKB-UniRule"/>
</dbReference>
<keyword evidence="3 4" id="KW-0067">ATP-binding</keyword>
<feature type="binding site" evidence="4">
    <location>
        <position position="353"/>
    </location>
    <ligand>
        <name>ATP</name>
        <dbReference type="ChEBI" id="CHEBI:30616"/>
    </ligand>
</feature>
<dbReference type="InterPro" id="IPR045266">
    <property type="entry name" value="DOH_DOMON"/>
</dbReference>
<name>L8GTS8_ACACF</name>
<evidence type="ECO:0000256" key="2">
    <source>
        <dbReference type="ARBA" id="ARBA00022741"/>
    </source>
</evidence>
<keyword evidence="2 4" id="KW-0547">Nucleotide-binding</keyword>
<feature type="domain" description="Protein kinase" evidence="7">
    <location>
        <begin position="326"/>
        <end position="578"/>
    </location>
</feature>
<dbReference type="Gene3D" id="2.60.40.10">
    <property type="entry name" value="Immunoglobulins"/>
    <property type="match status" value="1"/>
</dbReference>
<dbReference type="InterPro" id="IPR017441">
    <property type="entry name" value="Protein_kinase_ATP_BS"/>
</dbReference>
<accession>L8GTS8</accession>
<dbReference type="KEGG" id="acan:ACA1_087510"/>
<protein>
    <submittedName>
        <fullName evidence="9">Protein kinase domain containing protein</fullName>
    </submittedName>
</protein>
<evidence type="ECO:0000256" key="6">
    <source>
        <dbReference type="SAM" id="Phobius"/>
    </source>
</evidence>
<dbReference type="OMA" id="CYRSEDY"/>
<dbReference type="SUPFAM" id="SSF56112">
    <property type="entry name" value="Protein kinase-like (PK-like)"/>
    <property type="match status" value="1"/>
</dbReference>
<dbReference type="PROSITE" id="PS00107">
    <property type="entry name" value="PROTEIN_KINASE_ATP"/>
    <property type="match status" value="1"/>
</dbReference>
<evidence type="ECO:0000256" key="4">
    <source>
        <dbReference type="PROSITE-ProRule" id="PRU10141"/>
    </source>
</evidence>
<keyword evidence="1" id="KW-0723">Serine/threonine-protein kinase</keyword>
<dbReference type="Gene3D" id="3.30.200.20">
    <property type="entry name" value="Phosphorylase Kinase, domain 1"/>
    <property type="match status" value="1"/>
</dbReference>
<keyword evidence="9" id="KW-0418">Kinase</keyword>
<dbReference type="Pfam" id="PF07714">
    <property type="entry name" value="PK_Tyr_Ser-Thr"/>
    <property type="match status" value="1"/>
</dbReference>
<gene>
    <name evidence="9" type="ORF">ACA1_087510</name>
</gene>
<evidence type="ECO:0000259" key="8">
    <source>
        <dbReference type="PROSITE" id="PS50836"/>
    </source>
</evidence>
<dbReference type="CDD" id="cd13999">
    <property type="entry name" value="STKc_MAP3K-like"/>
    <property type="match status" value="1"/>
</dbReference>
<dbReference type="Pfam" id="PF03351">
    <property type="entry name" value="DOMON"/>
    <property type="match status" value="1"/>
</dbReference>
<dbReference type="SMART" id="SM00220">
    <property type="entry name" value="S_TKc"/>
    <property type="match status" value="1"/>
</dbReference>
<dbReference type="CDD" id="cd09631">
    <property type="entry name" value="DOMON_DOH"/>
    <property type="match status" value="1"/>
</dbReference>
<feature type="transmembrane region" description="Helical" evidence="6">
    <location>
        <begin position="125"/>
        <end position="155"/>
    </location>
</feature>
<evidence type="ECO:0000256" key="1">
    <source>
        <dbReference type="ARBA" id="ARBA00022527"/>
    </source>
</evidence>
<dbReference type="OrthoDB" id="30325at2759"/>
<feature type="domain" description="DOMON" evidence="8">
    <location>
        <begin position="1"/>
        <end position="85"/>
    </location>
</feature>
<sequence length="700" mass="76691">MKNGDIVVCYRSEDYGWQFLDAYALDVGVPTADSTLPGGTSDLSQTSGTYADGVVTCKFTRKINSGDQWDKVIGEGFVKVIFAFHPTSNELIYHGPTRSSAARLNLLNTCIGPSCLVTTSSSDTAAVVGGVVGGVGGLLLLLLLVLVAIFFLLLARRKKKEEKLRLAEQWSDEETDTEMDEFSGSESSMLHSSAAGMAIRRLSITDLETSNISFEPQVLMFGLGNNDKCPVDKEVSDEFVITNHGPTRKFTFFVPAENEKFTCRLYPGSGVIKSGKSVTINVHVVLLMTTDIERKIRFDVEGLGSYLISIKLVGELSTKLDPDDIDMLQPPIGQGSFGTVFKANYRGQEVAAKLLNSQMDKRLIAEFHREVDMMTRLRCPWVINFVGASFVPNKICLVTELCTLGSVGDVIFSQRNFNYLLVLKFAMDMAKAISFLHTNRVLHRDIKPDNFLIVALSSKAPVSCKIADFGTSRSIQQAQEFFNHTAALGTPIYMAPEILDHKPYSAKVDVYSFAIVLWPYTEMKRAWDIPKAVLKGSRPPIPDHCPRPFADLIIQCWAQDAADRPEMADVVTQLEKLFEEEKALKGDRDEAGAGKKGAGAKKPSDRAQTARGHDDDAADDSDEPAAEEIRTGTWAGGRKGIALDDSPAEREESSSSGSSSSDEGEYEEGSVKGKVQKKLASSIKGKGKEKKDKRNYTGGF</sequence>
<dbReference type="GO" id="GO:0004674">
    <property type="term" value="F:protein serine/threonine kinase activity"/>
    <property type="evidence" value="ECO:0007669"/>
    <property type="project" value="UniProtKB-KW"/>
</dbReference>
<dbReference type="PANTHER" id="PTHR45756">
    <property type="entry name" value="PALMITOYLTRANSFERASE"/>
    <property type="match status" value="1"/>
</dbReference>
<organism evidence="9 10">
    <name type="scientific">Acanthamoeba castellanii (strain ATCC 30010 / Neff)</name>
    <dbReference type="NCBI Taxonomy" id="1257118"/>
    <lineage>
        <taxon>Eukaryota</taxon>
        <taxon>Amoebozoa</taxon>
        <taxon>Discosea</taxon>
        <taxon>Longamoebia</taxon>
        <taxon>Centramoebida</taxon>
        <taxon>Acanthamoebidae</taxon>
        <taxon>Acanthamoeba</taxon>
    </lineage>
</organism>